<reference evidence="1 2" key="1">
    <citation type="submission" date="2020-04" db="EMBL/GenBank/DDBJ databases">
        <title>Perkinsus chesapeaki whole genome sequence.</title>
        <authorList>
            <person name="Bogema D.R."/>
        </authorList>
    </citation>
    <scope>NUCLEOTIDE SEQUENCE [LARGE SCALE GENOMIC DNA]</scope>
    <source>
        <strain evidence="1">ATCC PRA-425</strain>
    </source>
</reference>
<keyword evidence="2" id="KW-1185">Reference proteome</keyword>
<accession>A0A7J6KIN8</accession>
<keyword evidence="1" id="KW-0378">Hydrolase</keyword>
<comment type="caution">
    <text evidence="1">The sequence shown here is derived from an EMBL/GenBank/DDBJ whole genome shotgun (WGS) entry which is preliminary data.</text>
</comment>
<gene>
    <name evidence="1" type="primary">PRSS16_21</name>
    <name evidence="1" type="ORF">FOL47_005997</name>
</gene>
<organism evidence="1 2">
    <name type="scientific">Perkinsus chesapeaki</name>
    <name type="common">Clam parasite</name>
    <name type="synonym">Perkinsus andrewsi</name>
    <dbReference type="NCBI Taxonomy" id="330153"/>
    <lineage>
        <taxon>Eukaryota</taxon>
        <taxon>Sar</taxon>
        <taxon>Alveolata</taxon>
        <taxon>Perkinsozoa</taxon>
        <taxon>Perkinsea</taxon>
        <taxon>Perkinsida</taxon>
        <taxon>Perkinsidae</taxon>
        <taxon>Perkinsus</taxon>
    </lineage>
</organism>
<dbReference type="GO" id="GO:0070008">
    <property type="term" value="F:serine-type exopeptidase activity"/>
    <property type="evidence" value="ECO:0007669"/>
    <property type="project" value="InterPro"/>
</dbReference>
<name>A0A7J6KIN8_PERCH</name>
<keyword evidence="1" id="KW-0645">Protease</keyword>
<evidence type="ECO:0000313" key="2">
    <source>
        <dbReference type="Proteomes" id="UP000591131"/>
    </source>
</evidence>
<dbReference type="InterPro" id="IPR042269">
    <property type="entry name" value="Ser_carbopepase_S28_SKS"/>
</dbReference>
<feature type="non-terminal residue" evidence="1">
    <location>
        <position position="1"/>
    </location>
</feature>
<dbReference type="Pfam" id="PF05577">
    <property type="entry name" value="Peptidase_S28"/>
    <property type="match status" value="1"/>
</dbReference>
<sequence length="130" mass="14376">LVEMTFGSDVSYLARSISPFNGYKPSPVTLSYQSVASRQLSRPSLGGSPECLAAVTKAHADFQKMMATPQGRQETENKFRFCPGTLDNVTNQIYITIDGILLGTRIQYNDPTCTEDYCNIKKICQRLAKG</sequence>
<dbReference type="Proteomes" id="UP000591131">
    <property type="component" value="Unassembled WGS sequence"/>
</dbReference>
<dbReference type="Gene3D" id="1.20.120.980">
    <property type="entry name" value="Serine carboxypeptidase S28, SKS domain"/>
    <property type="match status" value="1"/>
</dbReference>
<protein>
    <submittedName>
        <fullName evidence="1">Thymus-specific serine protease</fullName>
    </submittedName>
</protein>
<dbReference type="OrthoDB" id="1735038at2759"/>
<dbReference type="GO" id="GO:0006508">
    <property type="term" value="P:proteolysis"/>
    <property type="evidence" value="ECO:0007669"/>
    <property type="project" value="UniProtKB-KW"/>
</dbReference>
<dbReference type="AlphaFoldDB" id="A0A7J6KIN8"/>
<feature type="non-terminal residue" evidence="1">
    <location>
        <position position="130"/>
    </location>
</feature>
<evidence type="ECO:0000313" key="1">
    <source>
        <dbReference type="EMBL" id="KAF4646559.1"/>
    </source>
</evidence>
<proteinExistence type="predicted"/>
<dbReference type="EMBL" id="JAAPAO010003314">
    <property type="protein sequence ID" value="KAF4646559.1"/>
    <property type="molecule type" value="Genomic_DNA"/>
</dbReference>
<dbReference type="InterPro" id="IPR008758">
    <property type="entry name" value="Peptidase_S28"/>
</dbReference>